<proteinExistence type="predicted"/>
<dbReference type="PROSITE" id="PS51379">
    <property type="entry name" value="4FE4S_FER_2"/>
    <property type="match status" value="2"/>
</dbReference>
<keyword evidence="7" id="KW-1185">Reference proteome</keyword>
<dbReference type="eggNOG" id="arCOG02447">
    <property type="taxonomic scope" value="Archaea"/>
</dbReference>
<dbReference type="Pfam" id="PF00037">
    <property type="entry name" value="Fer4"/>
    <property type="match status" value="1"/>
</dbReference>
<dbReference type="OrthoDB" id="2837at2157"/>
<evidence type="ECO:0000259" key="5">
    <source>
        <dbReference type="PROSITE" id="PS51379"/>
    </source>
</evidence>
<dbReference type="SUPFAM" id="SSF54862">
    <property type="entry name" value="4Fe-4S ferredoxins"/>
    <property type="match status" value="1"/>
</dbReference>
<dbReference type="Proteomes" id="UP000002061">
    <property type="component" value="Chromosome"/>
</dbReference>
<evidence type="ECO:0000313" key="7">
    <source>
        <dbReference type="Proteomes" id="UP000002061"/>
    </source>
</evidence>
<evidence type="ECO:0000256" key="4">
    <source>
        <dbReference type="ARBA" id="ARBA00023014"/>
    </source>
</evidence>
<keyword evidence="3" id="KW-0408">Iron</keyword>
<organism evidence="6 7">
    <name type="scientific">Methanocaldococcus infernus (strain DSM 11812 / JCM 15783 / ME)</name>
    <dbReference type="NCBI Taxonomy" id="573063"/>
    <lineage>
        <taxon>Archaea</taxon>
        <taxon>Methanobacteriati</taxon>
        <taxon>Methanobacteriota</taxon>
        <taxon>Methanomada group</taxon>
        <taxon>Methanococci</taxon>
        <taxon>Methanococcales</taxon>
        <taxon>Methanocaldococcaceae</taxon>
        <taxon>Methanocaldococcus</taxon>
    </lineage>
</organism>
<keyword evidence="2" id="KW-0479">Metal-binding</keyword>
<dbReference type="InterPro" id="IPR050157">
    <property type="entry name" value="PSI_iron-sulfur_center"/>
</dbReference>
<dbReference type="EMBL" id="CP002009">
    <property type="protein sequence ID" value="ADG13448.1"/>
    <property type="molecule type" value="Genomic_DNA"/>
</dbReference>
<dbReference type="GO" id="GO:0016491">
    <property type="term" value="F:oxidoreductase activity"/>
    <property type="evidence" value="ECO:0007669"/>
    <property type="project" value="UniProtKB-ARBA"/>
</dbReference>
<dbReference type="InterPro" id="IPR007160">
    <property type="entry name" value="DUF362"/>
</dbReference>
<keyword evidence="1" id="KW-0004">4Fe-4S</keyword>
<dbReference type="STRING" id="573063.Metin_0782"/>
<feature type="domain" description="4Fe-4S ferredoxin-type" evidence="5">
    <location>
        <begin position="296"/>
        <end position="326"/>
    </location>
</feature>
<dbReference type="GeneID" id="9131796"/>
<sequence>MNKVYFDYVDSYDKLNNKILDLIFKDIDDKELIVVKPNILRPSKPESGVVTHYKFVDWVLKYLKKEFSGKIVVGESSGFSTNKAFEVSKIKDVCLKNDVEFLNFEKDEHELYNIEGYKIALPKTVLESDLIVNLPKLKTHVLMKYTGGVKNLYGCVPGGLKPKLHGAFPKEEEFARLLIELYKIIAKDREIISIMDGIVGMEGNGPSNGRVKKANIVIASDNPVALDKFASYYIGYKPEEILTNNLIDIKYKLYHLDREIDLKDVRRVKFKKPDTIFLNKVLPSFIVRLIFKFFTLKPEIDKRRCVKCGICEKICPVKAIKDLKVDKKKCISCYCCHELCKYNAIKLKRGIF</sequence>
<dbReference type="GO" id="GO:0051539">
    <property type="term" value="F:4 iron, 4 sulfur cluster binding"/>
    <property type="evidence" value="ECO:0007669"/>
    <property type="project" value="UniProtKB-KW"/>
</dbReference>
<evidence type="ECO:0000256" key="1">
    <source>
        <dbReference type="ARBA" id="ARBA00022485"/>
    </source>
</evidence>
<protein>
    <recommendedName>
        <fullName evidence="5">4Fe-4S ferredoxin-type domain-containing protein</fullName>
    </recommendedName>
</protein>
<dbReference type="KEGG" id="mif:Metin_0782"/>
<evidence type="ECO:0000256" key="3">
    <source>
        <dbReference type="ARBA" id="ARBA00023004"/>
    </source>
</evidence>
<dbReference type="InterPro" id="IPR017900">
    <property type="entry name" value="4Fe4S_Fe_S_CS"/>
</dbReference>
<dbReference type="InterPro" id="IPR017896">
    <property type="entry name" value="4Fe4S_Fe-S-bd"/>
</dbReference>
<evidence type="ECO:0000256" key="2">
    <source>
        <dbReference type="ARBA" id="ARBA00022723"/>
    </source>
</evidence>
<reference evidence="6" key="1">
    <citation type="submission" date="2010-04" db="EMBL/GenBank/DDBJ databases">
        <title>Complete sequence of Methanocaldococcus infernus ME.</title>
        <authorList>
            <consortium name="US DOE Joint Genome Institute"/>
            <person name="Lucas S."/>
            <person name="Copeland A."/>
            <person name="Lapidus A."/>
            <person name="Cheng J.-F."/>
            <person name="Bruce D."/>
            <person name="Goodwin L."/>
            <person name="Pitluck S."/>
            <person name="Munk A.C."/>
            <person name="Detter J.C."/>
            <person name="Han C."/>
            <person name="Tapia R."/>
            <person name="Land M."/>
            <person name="Hauser L."/>
            <person name="Kyrpides N."/>
            <person name="Mikhailova N."/>
            <person name="Sieprawska-Lupa M."/>
            <person name="Whitman W.B."/>
            <person name="Woyke T."/>
        </authorList>
    </citation>
    <scope>NUCLEOTIDE SEQUENCE [LARGE SCALE GENOMIC DNA]</scope>
    <source>
        <strain evidence="6">ME</strain>
    </source>
</reference>
<feature type="domain" description="4Fe-4S ferredoxin-type" evidence="5">
    <location>
        <begin position="327"/>
        <end position="350"/>
    </location>
</feature>
<accession>D5VS95</accession>
<evidence type="ECO:0000313" key="6">
    <source>
        <dbReference type="EMBL" id="ADG13448.1"/>
    </source>
</evidence>
<dbReference type="Gene3D" id="3.30.70.20">
    <property type="match status" value="1"/>
</dbReference>
<dbReference type="GO" id="GO:0046872">
    <property type="term" value="F:metal ion binding"/>
    <property type="evidence" value="ECO:0007669"/>
    <property type="project" value="UniProtKB-KW"/>
</dbReference>
<dbReference type="RefSeq" id="WP_013100194.1">
    <property type="nucleotide sequence ID" value="NC_014122.1"/>
</dbReference>
<dbReference type="Pfam" id="PF04015">
    <property type="entry name" value="DUF362"/>
    <property type="match status" value="1"/>
</dbReference>
<name>D5VS95_METIM</name>
<dbReference type="AlphaFoldDB" id="D5VS95"/>
<keyword evidence="4" id="KW-0411">Iron-sulfur</keyword>
<dbReference type="PANTHER" id="PTHR24960">
    <property type="entry name" value="PHOTOSYSTEM I IRON-SULFUR CENTER-RELATED"/>
    <property type="match status" value="1"/>
</dbReference>
<dbReference type="HOGENOM" id="CLU_058393_1_0_2"/>
<gene>
    <name evidence="6" type="ordered locus">Metin_0782</name>
</gene>
<dbReference type="PROSITE" id="PS00198">
    <property type="entry name" value="4FE4S_FER_1"/>
    <property type="match status" value="1"/>
</dbReference>